<evidence type="ECO:0000256" key="5">
    <source>
        <dbReference type="ARBA" id="ARBA00022692"/>
    </source>
</evidence>
<comment type="caution">
    <text evidence="9">The sequence shown here is derived from an EMBL/GenBank/DDBJ whole genome shotgun (WGS) entry which is preliminary data.</text>
</comment>
<evidence type="ECO:0000256" key="7">
    <source>
        <dbReference type="ARBA" id="ARBA00023136"/>
    </source>
</evidence>
<keyword evidence="7 8" id="KW-0472">Membrane</keyword>
<dbReference type="Proteomes" id="UP000249061">
    <property type="component" value="Unassembled WGS sequence"/>
</dbReference>
<sequence>MELSAAVIVGLFFVALTAGLVDAIAGGGGLLTVPALLATGLPTPMVFGTNKGSAVFGSGAALLRFWRARLVDSKRARVLFPLGLAGSFLGAALLTWVDPRILRPLVLVLLVVAGLIVAFVRPPQAHPERPTPKAALKMAVLALLVGAYDGFFGPGTGTFLIIGFVVLLHSSLQEASANAKVVNFASNLAAMILFSAKGLVVWKISIPMAAGQFIGGTIGAQLAVKRGDTLVRRVVVLVVLALVTKLGYDLVHSN</sequence>
<dbReference type="InterPro" id="IPR052017">
    <property type="entry name" value="TSUP"/>
</dbReference>
<proteinExistence type="inferred from homology"/>
<keyword evidence="6 8" id="KW-1133">Transmembrane helix</keyword>
<comment type="subcellular location">
    <subcellularLocation>
        <location evidence="1 8">Cell membrane</location>
        <topology evidence="1 8">Multi-pass membrane protein</topology>
    </subcellularLocation>
</comment>
<keyword evidence="4 8" id="KW-1003">Cell membrane</keyword>
<gene>
    <name evidence="9" type="ORF">DI536_04630</name>
</gene>
<keyword evidence="5 8" id="KW-0812">Transmembrane</keyword>
<evidence type="ECO:0000256" key="1">
    <source>
        <dbReference type="ARBA" id="ARBA00004651"/>
    </source>
</evidence>
<dbReference type="PANTHER" id="PTHR30269">
    <property type="entry name" value="TRANSMEMBRANE PROTEIN YFCA"/>
    <property type="match status" value="1"/>
</dbReference>
<evidence type="ECO:0000256" key="6">
    <source>
        <dbReference type="ARBA" id="ARBA00022989"/>
    </source>
</evidence>
<dbReference type="EMBL" id="QFQP01000002">
    <property type="protein sequence ID" value="PZR17604.1"/>
    <property type="molecule type" value="Genomic_DNA"/>
</dbReference>
<feature type="transmembrane region" description="Helical" evidence="8">
    <location>
        <begin position="102"/>
        <end position="120"/>
    </location>
</feature>
<dbReference type="PANTHER" id="PTHR30269:SF0">
    <property type="entry name" value="MEMBRANE TRANSPORTER PROTEIN YFCA-RELATED"/>
    <property type="match status" value="1"/>
</dbReference>
<evidence type="ECO:0000256" key="2">
    <source>
        <dbReference type="ARBA" id="ARBA00009142"/>
    </source>
</evidence>
<evidence type="ECO:0000256" key="4">
    <source>
        <dbReference type="ARBA" id="ARBA00022475"/>
    </source>
</evidence>
<evidence type="ECO:0000313" key="9">
    <source>
        <dbReference type="EMBL" id="PZR17604.1"/>
    </source>
</evidence>
<feature type="transmembrane region" description="Helical" evidence="8">
    <location>
        <begin position="47"/>
        <end position="66"/>
    </location>
</feature>
<comment type="similarity">
    <text evidence="2 8">Belongs to the 4-toluene sulfonate uptake permease (TSUP) (TC 2.A.102) family.</text>
</comment>
<feature type="transmembrane region" description="Helical" evidence="8">
    <location>
        <begin position="78"/>
        <end position="96"/>
    </location>
</feature>
<evidence type="ECO:0000256" key="3">
    <source>
        <dbReference type="ARBA" id="ARBA00022448"/>
    </source>
</evidence>
<evidence type="ECO:0000313" key="10">
    <source>
        <dbReference type="Proteomes" id="UP000249061"/>
    </source>
</evidence>
<protein>
    <recommendedName>
        <fullName evidence="8">Probable membrane transporter protein</fullName>
    </recommendedName>
</protein>
<organism evidence="9 10">
    <name type="scientific">Archangium gephyra</name>
    <dbReference type="NCBI Taxonomy" id="48"/>
    <lineage>
        <taxon>Bacteria</taxon>
        <taxon>Pseudomonadati</taxon>
        <taxon>Myxococcota</taxon>
        <taxon>Myxococcia</taxon>
        <taxon>Myxococcales</taxon>
        <taxon>Cystobacterineae</taxon>
        <taxon>Archangiaceae</taxon>
        <taxon>Archangium</taxon>
    </lineage>
</organism>
<feature type="transmembrane region" description="Helical" evidence="8">
    <location>
        <begin position="141"/>
        <end position="168"/>
    </location>
</feature>
<dbReference type="GO" id="GO:0005886">
    <property type="term" value="C:plasma membrane"/>
    <property type="evidence" value="ECO:0007669"/>
    <property type="project" value="UniProtKB-SubCell"/>
</dbReference>
<dbReference type="Pfam" id="PF01925">
    <property type="entry name" value="TauE"/>
    <property type="match status" value="1"/>
</dbReference>
<dbReference type="AlphaFoldDB" id="A0A2W5VPB4"/>
<dbReference type="InterPro" id="IPR002781">
    <property type="entry name" value="TM_pro_TauE-like"/>
</dbReference>
<feature type="transmembrane region" description="Helical" evidence="8">
    <location>
        <begin position="230"/>
        <end position="248"/>
    </location>
</feature>
<reference evidence="9 10" key="1">
    <citation type="submission" date="2017-08" db="EMBL/GenBank/DDBJ databases">
        <title>Infants hospitalized years apart are colonized by the same room-sourced microbial strains.</title>
        <authorList>
            <person name="Brooks B."/>
            <person name="Olm M.R."/>
            <person name="Firek B.A."/>
            <person name="Baker R."/>
            <person name="Thomas B.C."/>
            <person name="Morowitz M.J."/>
            <person name="Banfield J.F."/>
        </authorList>
    </citation>
    <scope>NUCLEOTIDE SEQUENCE [LARGE SCALE GENOMIC DNA]</scope>
    <source>
        <strain evidence="9">S2_003_000_R2_14</strain>
    </source>
</reference>
<accession>A0A2W5VPB4</accession>
<name>A0A2W5VPB4_9BACT</name>
<keyword evidence="3" id="KW-0813">Transport</keyword>
<evidence type="ECO:0000256" key="8">
    <source>
        <dbReference type="RuleBase" id="RU363041"/>
    </source>
</evidence>